<keyword evidence="7 8" id="KW-0664">Pyridoxine biosynthesis</keyword>
<evidence type="ECO:0000256" key="3">
    <source>
        <dbReference type="ARBA" id="ARBA00022723"/>
    </source>
</evidence>
<dbReference type="PANTHER" id="PTHR30004">
    <property type="entry name" value="4-HYDROXYTHREONINE-4-PHOSPHATE DEHYDROGENASE"/>
    <property type="match status" value="1"/>
</dbReference>
<feature type="binding site" evidence="8">
    <location>
        <position position="219"/>
    </location>
    <ligand>
        <name>a divalent metal cation</name>
        <dbReference type="ChEBI" id="CHEBI:60240"/>
        <note>ligand shared between dimeric partners</note>
    </ligand>
</feature>
<comment type="function">
    <text evidence="8">Catalyzes the NAD(P)-dependent oxidation of 4-(phosphooxy)-L-threonine (HTP) into 2-amino-3-oxo-4-(phosphooxy)butyric acid which spontaneously decarboxylates to form 3-amino-2-oxopropyl phosphate (AHAP).</text>
</comment>
<evidence type="ECO:0000256" key="4">
    <source>
        <dbReference type="ARBA" id="ARBA00022857"/>
    </source>
</evidence>
<comment type="similarity">
    <text evidence="1">Belongs to the PdxA family. PdxA2 subfamily.</text>
</comment>
<evidence type="ECO:0000256" key="7">
    <source>
        <dbReference type="ARBA" id="ARBA00023096"/>
    </source>
</evidence>
<evidence type="ECO:0000256" key="2">
    <source>
        <dbReference type="ARBA" id="ARBA00022490"/>
    </source>
</evidence>
<comment type="caution">
    <text evidence="9">The sequence shown here is derived from an EMBL/GenBank/DDBJ whole genome shotgun (WGS) entry which is preliminary data.</text>
</comment>
<keyword evidence="4 8" id="KW-0521">NADP</keyword>
<feature type="binding site" evidence="8">
    <location>
        <position position="300"/>
    </location>
    <ligand>
        <name>substrate</name>
    </ligand>
</feature>
<keyword evidence="3 8" id="KW-0479">Metal-binding</keyword>
<protein>
    <recommendedName>
        <fullName evidence="8">4-hydroxythreonine-4-phosphate dehydrogenase</fullName>
        <ecNumber evidence="8">1.1.1.262</ecNumber>
    </recommendedName>
    <alternativeName>
        <fullName evidence="8">4-(phosphohydroxy)-L-threonine dehydrogenase</fullName>
    </alternativeName>
</protein>
<name>A0A540VL82_9CHLR</name>
<feature type="binding site" evidence="8">
    <location>
        <position position="145"/>
    </location>
    <ligand>
        <name>substrate</name>
    </ligand>
</feature>
<dbReference type="SUPFAM" id="SSF53659">
    <property type="entry name" value="Isocitrate/Isopropylmalate dehydrogenase-like"/>
    <property type="match status" value="1"/>
</dbReference>
<evidence type="ECO:0000256" key="6">
    <source>
        <dbReference type="ARBA" id="ARBA00023027"/>
    </source>
</evidence>
<feature type="binding site" evidence="8">
    <location>
        <position position="274"/>
    </location>
    <ligand>
        <name>a divalent metal cation</name>
        <dbReference type="ChEBI" id="CHEBI:60240"/>
        <note>ligand shared between dimeric partners</note>
    </ligand>
</feature>
<feature type="binding site" evidence="8">
    <location>
        <position position="291"/>
    </location>
    <ligand>
        <name>substrate</name>
    </ligand>
</feature>
<feature type="binding site" evidence="8">
    <location>
        <position position="282"/>
    </location>
    <ligand>
        <name>substrate</name>
    </ligand>
</feature>
<dbReference type="Proteomes" id="UP000317371">
    <property type="component" value="Unassembled WGS sequence"/>
</dbReference>
<dbReference type="EMBL" id="VIGC01000003">
    <property type="protein sequence ID" value="TQE97476.1"/>
    <property type="molecule type" value="Genomic_DNA"/>
</dbReference>
<comment type="cofactor">
    <cofactor evidence="8">
        <name>a divalent metal cation</name>
        <dbReference type="ChEBI" id="CHEBI:60240"/>
    </cofactor>
    <text evidence="8">Binds 1 divalent metal cation per subunit.</text>
</comment>
<comment type="pathway">
    <text evidence="8">Cofactor biosynthesis; pyridoxine 5'-phosphate biosynthesis; pyridoxine 5'-phosphate from D-erythrose 4-phosphate: step 4/5.</text>
</comment>
<dbReference type="GO" id="GO:0046872">
    <property type="term" value="F:metal ion binding"/>
    <property type="evidence" value="ECO:0007669"/>
    <property type="project" value="UniProtKB-UniRule"/>
</dbReference>
<dbReference type="NCBIfam" id="TIGR00557">
    <property type="entry name" value="pdxA"/>
    <property type="match status" value="1"/>
</dbReference>
<dbReference type="PANTHER" id="PTHR30004:SF6">
    <property type="entry name" value="D-THREONATE 4-PHOSPHATE DEHYDROGENASE"/>
    <property type="match status" value="1"/>
</dbReference>
<evidence type="ECO:0000256" key="5">
    <source>
        <dbReference type="ARBA" id="ARBA00023002"/>
    </source>
</evidence>
<accession>A0A540VL82</accession>
<dbReference type="RefSeq" id="WP_141608669.1">
    <property type="nucleotide sequence ID" value="NZ_VIGC02000003.1"/>
</dbReference>
<keyword evidence="10" id="KW-1185">Reference proteome</keyword>
<keyword evidence="2 8" id="KW-0963">Cytoplasm</keyword>
<evidence type="ECO:0000313" key="10">
    <source>
        <dbReference type="Proteomes" id="UP000317371"/>
    </source>
</evidence>
<reference evidence="9 10" key="1">
    <citation type="submission" date="2019-06" db="EMBL/GenBank/DDBJ databases">
        <title>Genome sequence of Litorilinea aerophila BAA-2444.</title>
        <authorList>
            <person name="Maclea K.S."/>
            <person name="Maurais E.G."/>
            <person name="Iannazzi L.C."/>
        </authorList>
    </citation>
    <scope>NUCLEOTIDE SEQUENCE [LARGE SCALE GENOMIC DNA]</scope>
    <source>
        <strain evidence="9 10">ATCC BAA-2444</strain>
    </source>
</reference>
<dbReference type="EC" id="1.1.1.262" evidence="8"/>
<dbReference type="AlphaFoldDB" id="A0A540VL82"/>
<comment type="catalytic activity">
    <reaction evidence="8">
        <text>4-(phosphooxy)-L-threonine + NAD(+) = 3-amino-2-oxopropyl phosphate + CO2 + NADH</text>
        <dbReference type="Rhea" id="RHEA:32275"/>
        <dbReference type="ChEBI" id="CHEBI:16526"/>
        <dbReference type="ChEBI" id="CHEBI:57279"/>
        <dbReference type="ChEBI" id="CHEBI:57540"/>
        <dbReference type="ChEBI" id="CHEBI:57945"/>
        <dbReference type="ChEBI" id="CHEBI:58452"/>
        <dbReference type="EC" id="1.1.1.262"/>
    </reaction>
</comment>
<dbReference type="Gene3D" id="3.40.718.10">
    <property type="entry name" value="Isopropylmalate Dehydrogenase"/>
    <property type="match status" value="1"/>
</dbReference>
<dbReference type="OrthoDB" id="9801783at2"/>
<dbReference type="GO" id="GO:0005737">
    <property type="term" value="C:cytoplasm"/>
    <property type="evidence" value="ECO:0007669"/>
    <property type="project" value="UniProtKB-SubCell"/>
</dbReference>
<organism evidence="9 10">
    <name type="scientific">Litorilinea aerophila</name>
    <dbReference type="NCBI Taxonomy" id="1204385"/>
    <lineage>
        <taxon>Bacteria</taxon>
        <taxon>Bacillati</taxon>
        <taxon>Chloroflexota</taxon>
        <taxon>Caldilineae</taxon>
        <taxon>Caldilineales</taxon>
        <taxon>Caldilineaceae</taxon>
        <taxon>Litorilinea</taxon>
    </lineage>
</organism>
<dbReference type="InterPro" id="IPR037510">
    <property type="entry name" value="PdxA"/>
</dbReference>
<evidence type="ECO:0000256" key="8">
    <source>
        <dbReference type="HAMAP-Rule" id="MF_00536"/>
    </source>
</evidence>
<evidence type="ECO:0000256" key="1">
    <source>
        <dbReference type="ARBA" id="ARBA00009464"/>
    </source>
</evidence>
<sequence>MKHEREERPLLAITLGDPAGIGPEVIVKALQHPEPWERCRPLVVGDSRILRRAMAWVGGPPLAVEAVASPQEGRYASGTLTVLDLGNADPAEIEPGVVQAAAGKAAVEYVFRACDLALAGAVDGVVTAPLNKEAMHLAGFRYPGHTELLAERTGAQRVSMLLVGPKLRVVHVSTHVSLQEAIRRVTPERVREVIGLAQQACQALGIQQPRIAVAGLNPHASEGGLFGDEEARAIEPAIAQARADGLNVSDPLPPDTVFLRAVQGEFDIVVAMYHDQGHIPMKLLAFDSGVNVSIGLPIIRTSVDHGTAFDIAGTGQAREESMLAALDVAVQMARARRLGAARHAPEQ</sequence>
<keyword evidence="6 8" id="KW-0520">NAD</keyword>
<dbReference type="HAMAP" id="MF_00536">
    <property type="entry name" value="PdxA"/>
    <property type="match status" value="1"/>
</dbReference>
<dbReference type="GO" id="GO:0050570">
    <property type="term" value="F:4-hydroxythreonine-4-phosphate dehydrogenase activity"/>
    <property type="evidence" value="ECO:0007669"/>
    <property type="project" value="UniProtKB-UniRule"/>
</dbReference>
<gene>
    <name evidence="8 9" type="primary">pdxA</name>
    <name evidence="9" type="ORF">FKZ61_03420</name>
</gene>
<dbReference type="GO" id="GO:0042823">
    <property type="term" value="P:pyridoxal phosphate biosynthetic process"/>
    <property type="evidence" value="ECO:0007669"/>
    <property type="project" value="UniProtKB-UniRule"/>
</dbReference>
<dbReference type="InterPro" id="IPR005255">
    <property type="entry name" value="PdxA_fam"/>
</dbReference>
<dbReference type="GO" id="GO:0008615">
    <property type="term" value="P:pyridoxine biosynthetic process"/>
    <property type="evidence" value="ECO:0007669"/>
    <property type="project" value="UniProtKB-UniRule"/>
</dbReference>
<feature type="binding site" evidence="8">
    <location>
        <position position="146"/>
    </location>
    <ligand>
        <name>substrate</name>
    </ligand>
</feature>
<dbReference type="GO" id="GO:0051287">
    <property type="term" value="F:NAD binding"/>
    <property type="evidence" value="ECO:0007669"/>
    <property type="project" value="InterPro"/>
</dbReference>
<evidence type="ECO:0000313" key="9">
    <source>
        <dbReference type="EMBL" id="TQE97476.1"/>
    </source>
</evidence>
<dbReference type="Pfam" id="PF04166">
    <property type="entry name" value="PdxA"/>
    <property type="match status" value="1"/>
</dbReference>
<dbReference type="UniPathway" id="UPA00244">
    <property type="reaction ID" value="UER00312"/>
</dbReference>
<keyword evidence="5 8" id="KW-0560">Oxidoreductase</keyword>
<comment type="subcellular location">
    <subcellularLocation>
        <location evidence="8">Cytoplasm</location>
    </subcellularLocation>
</comment>
<comment type="miscellaneous">
    <text evidence="8">The active site is located at the dimer interface.</text>
</comment>
<dbReference type="InParanoid" id="A0A540VL82"/>
<comment type="subunit">
    <text evidence="8">Homodimer.</text>
</comment>
<feature type="binding site" evidence="8">
    <location>
        <position position="175"/>
    </location>
    <ligand>
        <name>a divalent metal cation</name>
        <dbReference type="ChEBI" id="CHEBI:60240"/>
        <note>ligand shared between dimeric partners</note>
    </ligand>
</feature>
<proteinExistence type="inferred from homology"/>